<comment type="caution">
    <text evidence="3">The sequence shown here is derived from an EMBL/GenBank/DDBJ whole genome shotgun (WGS) entry which is preliminary data.</text>
</comment>
<organism evidence="3 4">
    <name type="scientific">Pseudonocardia xinjiangensis</name>
    <dbReference type="NCBI Taxonomy" id="75289"/>
    <lineage>
        <taxon>Bacteria</taxon>
        <taxon>Bacillati</taxon>
        <taxon>Actinomycetota</taxon>
        <taxon>Actinomycetes</taxon>
        <taxon>Pseudonocardiales</taxon>
        <taxon>Pseudonocardiaceae</taxon>
        <taxon>Pseudonocardia</taxon>
    </lineage>
</organism>
<dbReference type="RefSeq" id="WP_312859373.1">
    <property type="nucleotide sequence ID" value="NZ_JAAXKY010000100.1"/>
</dbReference>
<dbReference type="PANTHER" id="PTHR11552">
    <property type="entry name" value="GLUCOSE-METHANOL-CHOLINE GMC OXIDOREDUCTASE"/>
    <property type="match status" value="1"/>
</dbReference>
<dbReference type="InterPro" id="IPR007867">
    <property type="entry name" value="GMC_OxRtase_C"/>
</dbReference>
<comment type="similarity">
    <text evidence="1">Belongs to the GMC oxidoreductase family.</text>
</comment>
<gene>
    <name evidence="3" type="ORF">HF577_25280</name>
</gene>
<dbReference type="Proteomes" id="UP001296706">
    <property type="component" value="Unassembled WGS sequence"/>
</dbReference>
<evidence type="ECO:0000256" key="1">
    <source>
        <dbReference type="ARBA" id="ARBA00010790"/>
    </source>
</evidence>
<feature type="domain" description="Glucose-methanol-choline oxidoreductase C-terminal" evidence="2">
    <location>
        <begin position="27"/>
        <end position="150"/>
    </location>
</feature>
<dbReference type="PANTHER" id="PTHR11552:SF147">
    <property type="entry name" value="CHOLINE DEHYDROGENASE, MITOCHONDRIAL"/>
    <property type="match status" value="1"/>
</dbReference>
<accession>A0ABX1RLN3</accession>
<evidence type="ECO:0000313" key="4">
    <source>
        <dbReference type="Proteomes" id="UP001296706"/>
    </source>
</evidence>
<dbReference type="InterPro" id="IPR036188">
    <property type="entry name" value="FAD/NAD-bd_sf"/>
</dbReference>
<reference evidence="3 4" key="1">
    <citation type="submission" date="2020-04" db="EMBL/GenBank/DDBJ databases">
        <authorList>
            <person name="Klaysubun C."/>
            <person name="Duangmal K."/>
            <person name="Lipun K."/>
        </authorList>
    </citation>
    <scope>NUCLEOTIDE SEQUENCE [LARGE SCALE GENOMIC DNA]</scope>
    <source>
        <strain evidence="3 4">JCM 11839</strain>
    </source>
</reference>
<dbReference type="SUPFAM" id="SSF54373">
    <property type="entry name" value="FAD-linked reductases, C-terminal domain"/>
    <property type="match status" value="1"/>
</dbReference>
<proteinExistence type="inferred from homology"/>
<evidence type="ECO:0000259" key="2">
    <source>
        <dbReference type="Pfam" id="PF05199"/>
    </source>
</evidence>
<dbReference type="SUPFAM" id="SSF51905">
    <property type="entry name" value="FAD/NAD(P)-binding domain"/>
    <property type="match status" value="1"/>
</dbReference>
<dbReference type="Gene3D" id="3.30.560.10">
    <property type="entry name" value="Glucose Oxidase, domain 3"/>
    <property type="match status" value="1"/>
</dbReference>
<feature type="non-terminal residue" evidence="3">
    <location>
        <position position="151"/>
    </location>
</feature>
<keyword evidence="4" id="KW-1185">Reference proteome</keyword>
<dbReference type="Gene3D" id="3.50.50.60">
    <property type="entry name" value="FAD/NAD(P)-binding domain"/>
    <property type="match status" value="1"/>
</dbReference>
<dbReference type="Pfam" id="PF05199">
    <property type="entry name" value="GMC_oxred_C"/>
    <property type="match status" value="1"/>
</dbReference>
<dbReference type="EMBL" id="JAAXKY010000100">
    <property type="protein sequence ID" value="NMH80389.1"/>
    <property type="molecule type" value="Genomic_DNA"/>
</dbReference>
<protein>
    <submittedName>
        <fullName evidence="3">Choline dehydrogenase</fullName>
    </submittedName>
</protein>
<name>A0ABX1RLN3_9PSEU</name>
<dbReference type="InterPro" id="IPR012132">
    <property type="entry name" value="GMC_OxRdtase"/>
</dbReference>
<evidence type="ECO:0000313" key="3">
    <source>
        <dbReference type="EMBL" id="NMH80389.1"/>
    </source>
</evidence>
<sequence length="151" mass="16168">MTPLRTATLPRPEPGAGYTLAIALMAPLSRGTVRLAGSVPGAAPVIDPRYYSHRRDVDTMVTGLRAARKLAAAPAFAPWRGTEAQPGAEVRTDDELRAYVLRSLRSFHHYAGTCRMGSDDDAVVDTDLRLRGMQGLRVVAASVMPTPVSAP</sequence>